<reference evidence="10 11" key="1">
    <citation type="journal article" date="2021" name="Microorganisms">
        <title>Acidisoma silvae sp. nov. and Acidisomacellulosilytica sp. nov., Two Acidophilic Bacteria Isolated from Decaying Wood, Hydrolyzing Cellulose and Producing Poly-3-hydroxybutyrate.</title>
        <authorList>
            <person name="Mieszkin S."/>
            <person name="Pouder E."/>
            <person name="Uroz S."/>
            <person name="Simon-Colin C."/>
            <person name="Alain K."/>
        </authorList>
    </citation>
    <scope>NUCLEOTIDE SEQUENCE [LARGE SCALE GENOMIC DNA]</scope>
    <source>
        <strain evidence="10 11">HW T5.17</strain>
    </source>
</reference>
<dbReference type="Proteomes" id="UP000721844">
    <property type="component" value="Unassembled WGS sequence"/>
</dbReference>
<proteinExistence type="predicted"/>
<keyword evidence="5 8" id="KW-1133">Transmembrane helix</keyword>
<dbReference type="InterPro" id="IPR026039">
    <property type="entry name" value="YfgM"/>
</dbReference>
<comment type="caution">
    <text evidence="10">The sequence shown here is derived from an EMBL/GenBank/DDBJ whole genome shotgun (WGS) entry which is preliminary data.</text>
</comment>
<evidence type="ECO:0000256" key="8">
    <source>
        <dbReference type="SAM" id="Phobius"/>
    </source>
</evidence>
<accession>A0A963Z8L4</accession>
<keyword evidence="4 8" id="KW-0812">Transmembrane</keyword>
<sequence length="223" mass="24089">MVDIFDEVDEDLRAERLARFARRYAVLLVGVVVLVILGVAGWQVWSWHRGQENAKAASAYLAVMEQAGQRGSAADRQRLAQSFGAVAQSSPQGYATLAKLNQASLLADSGHLKDAEPIWDGLINDGQLNTVLRQVATLGWASHELDTAEPSLIQARLESLAADGSPWRPIALQYLALLSIRTGHKDQAIKTLQQVADDISTPTDMRNMANAMAQALGAPPPAQ</sequence>
<evidence type="ECO:0000313" key="11">
    <source>
        <dbReference type="Proteomes" id="UP000721844"/>
    </source>
</evidence>
<dbReference type="InterPro" id="IPR018704">
    <property type="entry name" value="SecYEG/CpoB_TPR"/>
</dbReference>
<evidence type="ECO:0000256" key="3">
    <source>
        <dbReference type="ARBA" id="ARBA00022475"/>
    </source>
</evidence>
<feature type="domain" description="Ancillary SecYEG translocon subunit/Cell division coordinator CpoB TPR" evidence="9">
    <location>
        <begin position="20"/>
        <end position="142"/>
    </location>
</feature>
<name>A0A963Z8L4_9PROT</name>
<dbReference type="GO" id="GO:0044877">
    <property type="term" value="F:protein-containing complex binding"/>
    <property type="evidence" value="ECO:0007669"/>
    <property type="project" value="InterPro"/>
</dbReference>
<evidence type="ECO:0000313" key="10">
    <source>
        <dbReference type="EMBL" id="MCB8883853.1"/>
    </source>
</evidence>
<evidence type="ECO:0000256" key="1">
    <source>
        <dbReference type="ARBA" id="ARBA00004167"/>
    </source>
</evidence>
<evidence type="ECO:0000256" key="2">
    <source>
        <dbReference type="ARBA" id="ARBA00004236"/>
    </source>
</evidence>
<keyword evidence="11" id="KW-1185">Reference proteome</keyword>
<dbReference type="GO" id="GO:0005886">
    <property type="term" value="C:plasma membrane"/>
    <property type="evidence" value="ECO:0007669"/>
    <property type="project" value="UniProtKB-SubCell"/>
</dbReference>
<dbReference type="Pfam" id="PF09976">
    <property type="entry name" value="TPR_21"/>
    <property type="match status" value="1"/>
</dbReference>
<comment type="subcellular location">
    <subcellularLocation>
        <location evidence="2">Cell membrane</location>
    </subcellularLocation>
    <subcellularLocation>
        <location evidence="1">Membrane</location>
        <topology evidence="1">Single-pass membrane protein</topology>
    </subcellularLocation>
</comment>
<evidence type="ECO:0000256" key="6">
    <source>
        <dbReference type="ARBA" id="ARBA00023136"/>
    </source>
</evidence>
<keyword evidence="6 8" id="KW-0472">Membrane</keyword>
<evidence type="ECO:0000256" key="7">
    <source>
        <dbReference type="ARBA" id="ARBA00023186"/>
    </source>
</evidence>
<dbReference type="PANTHER" id="PTHR38035">
    <property type="entry name" value="UPF0070 PROTEIN YFGM"/>
    <property type="match status" value="1"/>
</dbReference>
<evidence type="ECO:0000256" key="4">
    <source>
        <dbReference type="ARBA" id="ARBA00022692"/>
    </source>
</evidence>
<dbReference type="AlphaFoldDB" id="A0A963Z8L4"/>
<evidence type="ECO:0000259" key="9">
    <source>
        <dbReference type="Pfam" id="PF09976"/>
    </source>
</evidence>
<evidence type="ECO:0000256" key="5">
    <source>
        <dbReference type="ARBA" id="ARBA00022989"/>
    </source>
</evidence>
<gene>
    <name evidence="10" type="ORF">ACELLULO517_26640</name>
</gene>
<protein>
    <submittedName>
        <fullName evidence="10">Tetratricopeptide repeat protein</fullName>
    </submittedName>
</protein>
<keyword evidence="7" id="KW-0143">Chaperone</keyword>
<keyword evidence="3" id="KW-1003">Cell membrane</keyword>
<dbReference type="EMBL" id="JAESVA010000017">
    <property type="protein sequence ID" value="MCB8883853.1"/>
    <property type="molecule type" value="Genomic_DNA"/>
</dbReference>
<feature type="transmembrane region" description="Helical" evidence="8">
    <location>
        <begin position="24"/>
        <end position="45"/>
    </location>
</feature>
<dbReference type="RefSeq" id="WP_227310595.1">
    <property type="nucleotide sequence ID" value="NZ_JAESVA010000017.1"/>
</dbReference>
<dbReference type="PANTHER" id="PTHR38035:SF1">
    <property type="entry name" value="ANCILLARY SECYEG TRANSLOCON SUBUNIT"/>
    <property type="match status" value="1"/>
</dbReference>
<organism evidence="10 11">
    <name type="scientific">Acidisoma cellulosilyticum</name>
    <dbReference type="NCBI Taxonomy" id="2802395"/>
    <lineage>
        <taxon>Bacteria</taxon>
        <taxon>Pseudomonadati</taxon>
        <taxon>Pseudomonadota</taxon>
        <taxon>Alphaproteobacteria</taxon>
        <taxon>Acetobacterales</taxon>
        <taxon>Acidocellaceae</taxon>
        <taxon>Acidisoma</taxon>
    </lineage>
</organism>